<feature type="compositionally biased region" description="Low complexity" evidence="1">
    <location>
        <begin position="162"/>
        <end position="177"/>
    </location>
</feature>
<evidence type="ECO:0000256" key="1">
    <source>
        <dbReference type="SAM" id="MobiDB-lite"/>
    </source>
</evidence>
<feature type="region of interest" description="Disordered" evidence="1">
    <location>
        <begin position="141"/>
        <end position="187"/>
    </location>
</feature>
<feature type="compositionally biased region" description="Polar residues" evidence="1">
    <location>
        <begin position="141"/>
        <end position="155"/>
    </location>
</feature>
<dbReference type="Proteomes" id="UP000765509">
    <property type="component" value="Unassembled WGS sequence"/>
</dbReference>
<keyword evidence="3" id="KW-1185">Reference proteome</keyword>
<feature type="region of interest" description="Disordered" evidence="1">
    <location>
        <begin position="1"/>
        <end position="102"/>
    </location>
</feature>
<comment type="caution">
    <text evidence="2">The sequence shown here is derived from an EMBL/GenBank/DDBJ whole genome shotgun (WGS) entry which is preliminary data.</text>
</comment>
<dbReference type="EMBL" id="AVOT02061900">
    <property type="protein sequence ID" value="MBW0555041.1"/>
    <property type="molecule type" value="Genomic_DNA"/>
</dbReference>
<proteinExistence type="predicted"/>
<reference evidence="2" key="1">
    <citation type="submission" date="2021-03" db="EMBL/GenBank/DDBJ databases">
        <title>Draft genome sequence of rust myrtle Austropuccinia psidii MF-1, a brazilian biotype.</title>
        <authorList>
            <person name="Quecine M.C."/>
            <person name="Pachon D.M.R."/>
            <person name="Bonatelli M.L."/>
            <person name="Correr F.H."/>
            <person name="Franceschini L.M."/>
            <person name="Leite T.F."/>
            <person name="Margarido G.R.A."/>
            <person name="Almeida C.A."/>
            <person name="Ferrarezi J.A."/>
            <person name="Labate C.A."/>
        </authorList>
    </citation>
    <scope>NUCLEOTIDE SEQUENCE</scope>
    <source>
        <strain evidence="2">MF-1</strain>
    </source>
</reference>
<organism evidence="2 3">
    <name type="scientific">Austropuccinia psidii MF-1</name>
    <dbReference type="NCBI Taxonomy" id="1389203"/>
    <lineage>
        <taxon>Eukaryota</taxon>
        <taxon>Fungi</taxon>
        <taxon>Dikarya</taxon>
        <taxon>Basidiomycota</taxon>
        <taxon>Pucciniomycotina</taxon>
        <taxon>Pucciniomycetes</taxon>
        <taxon>Pucciniales</taxon>
        <taxon>Sphaerophragmiaceae</taxon>
        <taxon>Austropuccinia</taxon>
    </lineage>
</organism>
<evidence type="ECO:0000313" key="2">
    <source>
        <dbReference type="EMBL" id="MBW0555041.1"/>
    </source>
</evidence>
<accession>A0A9Q3J3U6</accession>
<gene>
    <name evidence="2" type="ORF">O181_094756</name>
</gene>
<sequence>MEPEFSANLSSPTQLPQTLSSGEDLQTNFLESSDPSKLPSSPPTSHKKKSASRLPRSRFIIVGGNKFDSPIPANRHKSDYRSNFGSRRTNLSATDSIDPEDTPINLRLNLRMLDKEEALQYDFGDPFLEQLENSQQFNHNEISNHHTNPLSTSFTSDPPPQLNLQPSSSQIHSSAPSSPTPTIPFAS</sequence>
<evidence type="ECO:0000313" key="3">
    <source>
        <dbReference type="Proteomes" id="UP000765509"/>
    </source>
</evidence>
<feature type="compositionally biased region" description="Pro residues" evidence="1">
    <location>
        <begin position="178"/>
        <end position="187"/>
    </location>
</feature>
<protein>
    <submittedName>
        <fullName evidence="2">Uncharacterized protein</fullName>
    </submittedName>
</protein>
<feature type="compositionally biased region" description="Polar residues" evidence="1">
    <location>
        <begin position="7"/>
        <end position="31"/>
    </location>
</feature>
<feature type="compositionally biased region" description="Polar residues" evidence="1">
    <location>
        <begin position="81"/>
        <end position="95"/>
    </location>
</feature>
<dbReference type="AlphaFoldDB" id="A0A9Q3J3U6"/>
<name>A0A9Q3J3U6_9BASI</name>